<dbReference type="PROSITE" id="PS50894">
    <property type="entry name" value="HPT"/>
    <property type="match status" value="1"/>
</dbReference>
<dbReference type="Pfam" id="PF08447">
    <property type="entry name" value="PAS_3"/>
    <property type="match status" value="1"/>
</dbReference>
<dbReference type="InterPro" id="IPR003594">
    <property type="entry name" value="HATPase_dom"/>
</dbReference>
<evidence type="ECO:0000256" key="7">
    <source>
        <dbReference type="ARBA" id="ARBA00022679"/>
    </source>
</evidence>
<feature type="domain" description="PAC" evidence="20">
    <location>
        <begin position="273"/>
        <end position="324"/>
    </location>
</feature>
<comment type="caution">
    <text evidence="23">The sequence shown here is derived from an EMBL/GenBank/DDBJ whole genome shotgun (WGS) entry which is preliminary data.</text>
</comment>
<dbReference type="PANTHER" id="PTHR43047">
    <property type="entry name" value="TWO-COMPONENT HISTIDINE PROTEIN KINASE"/>
    <property type="match status" value="1"/>
</dbReference>
<dbReference type="InterPro" id="IPR005467">
    <property type="entry name" value="His_kinase_dom"/>
</dbReference>
<evidence type="ECO:0000313" key="24">
    <source>
        <dbReference type="Proteomes" id="UP001161423"/>
    </source>
</evidence>
<comment type="subcellular location">
    <subcellularLocation>
        <location evidence="2">Cell inner membrane</location>
        <topology evidence="2">Multi-pass membrane protein</topology>
    </subcellularLocation>
</comment>
<evidence type="ECO:0000256" key="14">
    <source>
        <dbReference type="PROSITE-ProRule" id="PRU00110"/>
    </source>
</evidence>
<evidence type="ECO:0000256" key="11">
    <source>
        <dbReference type="ARBA" id="ARBA00022989"/>
    </source>
</evidence>
<evidence type="ECO:0000256" key="15">
    <source>
        <dbReference type="PROSITE-ProRule" id="PRU00169"/>
    </source>
</evidence>
<dbReference type="Gene3D" id="3.40.50.2300">
    <property type="match status" value="1"/>
</dbReference>
<dbReference type="InterPro" id="IPR004358">
    <property type="entry name" value="Sig_transdc_His_kin-like_C"/>
</dbReference>
<dbReference type="InterPro" id="IPR005330">
    <property type="entry name" value="MHYT_dom"/>
</dbReference>
<keyword evidence="4" id="KW-1003">Cell membrane</keyword>
<dbReference type="Pfam" id="PF00989">
    <property type="entry name" value="PAS"/>
    <property type="match status" value="1"/>
</dbReference>
<dbReference type="SUPFAM" id="SSF52172">
    <property type="entry name" value="CheY-like"/>
    <property type="match status" value="1"/>
</dbReference>
<dbReference type="InterPro" id="IPR001789">
    <property type="entry name" value="Sig_transdc_resp-reg_receiver"/>
</dbReference>
<feature type="domain" description="Histidine kinase" evidence="17">
    <location>
        <begin position="471"/>
        <end position="689"/>
    </location>
</feature>
<evidence type="ECO:0000256" key="8">
    <source>
        <dbReference type="ARBA" id="ARBA00022692"/>
    </source>
</evidence>
<comment type="catalytic activity">
    <reaction evidence="1">
        <text>ATP + protein L-histidine = ADP + protein N-phospho-L-histidine.</text>
        <dbReference type="EC" id="2.7.13.3"/>
    </reaction>
</comment>
<feature type="domain" description="HPt" evidence="21">
    <location>
        <begin position="863"/>
        <end position="959"/>
    </location>
</feature>
<keyword evidence="10" id="KW-0547">Nucleotide-binding</keyword>
<gene>
    <name evidence="23" type="ORF">GCM10007891_14440</name>
</gene>
<evidence type="ECO:0000256" key="16">
    <source>
        <dbReference type="PROSITE-ProRule" id="PRU00244"/>
    </source>
</evidence>
<dbReference type="Proteomes" id="UP001161423">
    <property type="component" value="Unassembled WGS sequence"/>
</dbReference>
<evidence type="ECO:0000256" key="5">
    <source>
        <dbReference type="ARBA" id="ARBA00022519"/>
    </source>
</evidence>
<dbReference type="CDD" id="cd00130">
    <property type="entry name" value="PAS"/>
    <property type="match status" value="2"/>
</dbReference>
<feature type="domain" description="MHYT" evidence="22">
    <location>
        <begin position="1"/>
        <end position="144"/>
    </location>
</feature>
<evidence type="ECO:0000256" key="6">
    <source>
        <dbReference type="ARBA" id="ARBA00022553"/>
    </source>
</evidence>
<dbReference type="Gene3D" id="3.30.565.10">
    <property type="entry name" value="Histidine kinase-like ATPase, C-terminal domain"/>
    <property type="match status" value="1"/>
</dbReference>
<keyword evidence="12" id="KW-0902">Two-component regulatory system</keyword>
<feature type="domain" description="PAS" evidence="19">
    <location>
        <begin position="325"/>
        <end position="399"/>
    </location>
</feature>
<dbReference type="SUPFAM" id="SSF47226">
    <property type="entry name" value="Histidine-containing phosphotransfer domain, HPT domain"/>
    <property type="match status" value="1"/>
</dbReference>
<dbReference type="InterPro" id="IPR013655">
    <property type="entry name" value="PAS_fold_3"/>
</dbReference>
<protein>
    <recommendedName>
        <fullName evidence="3">histidine kinase</fullName>
        <ecNumber evidence="3">2.7.13.3</ecNumber>
    </recommendedName>
</protein>
<accession>A0ABQ5TXP5</accession>
<dbReference type="Pfam" id="PF03707">
    <property type="entry name" value="MHYT"/>
    <property type="match status" value="3"/>
</dbReference>
<dbReference type="PROSITE" id="PS50109">
    <property type="entry name" value="HIS_KIN"/>
    <property type="match status" value="1"/>
</dbReference>
<feature type="transmembrane region" description="Helical" evidence="16">
    <location>
        <begin position="21"/>
        <end position="41"/>
    </location>
</feature>
<dbReference type="Pfam" id="PF00512">
    <property type="entry name" value="HisKA"/>
    <property type="match status" value="1"/>
</dbReference>
<keyword evidence="9" id="KW-0418">Kinase</keyword>
<evidence type="ECO:0000256" key="2">
    <source>
        <dbReference type="ARBA" id="ARBA00004429"/>
    </source>
</evidence>
<keyword evidence="13 16" id="KW-0472">Membrane</keyword>
<dbReference type="Pfam" id="PF00072">
    <property type="entry name" value="Response_reg"/>
    <property type="match status" value="1"/>
</dbReference>
<dbReference type="InterPro" id="IPR000700">
    <property type="entry name" value="PAS-assoc_C"/>
</dbReference>
<feature type="modified residue" description="4-aspartylphosphate" evidence="15">
    <location>
        <position position="758"/>
    </location>
</feature>
<dbReference type="EC" id="2.7.13.3" evidence="3"/>
<dbReference type="EMBL" id="BSND01000005">
    <property type="protein sequence ID" value="GLP99590.1"/>
    <property type="molecule type" value="Genomic_DNA"/>
</dbReference>
<evidence type="ECO:0000259" key="19">
    <source>
        <dbReference type="PROSITE" id="PS50112"/>
    </source>
</evidence>
<dbReference type="InterPro" id="IPR008207">
    <property type="entry name" value="Sig_transdc_His_kin_Hpt_dom"/>
</dbReference>
<evidence type="ECO:0000256" key="1">
    <source>
        <dbReference type="ARBA" id="ARBA00000085"/>
    </source>
</evidence>
<dbReference type="Gene3D" id="1.10.287.130">
    <property type="match status" value="1"/>
</dbReference>
<dbReference type="PANTHER" id="PTHR43047:SF64">
    <property type="entry name" value="HISTIDINE KINASE CONTAINING CHEY-HOMOLOGOUS RECEIVER DOMAIN AND PAS DOMAIN-RELATED"/>
    <property type="match status" value="1"/>
</dbReference>
<feature type="transmembrane region" description="Helical" evidence="16">
    <location>
        <begin position="80"/>
        <end position="100"/>
    </location>
</feature>
<dbReference type="SMART" id="SM00388">
    <property type="entry name" value="HisKA"/>
    <property type="match status" value="1"/>
</dbReference>
<dbReference type="InterPro" id="IPR036097">
    <property type="entry name" value="HisK_dim/P_sf"/>
</dbReference>
<dbReference type="NCBIfam" id="TIGR00229">
    <property type="entry name" value="sensory_box"/>
    <property type="match status" value="2"/>
</dbReference>
<feature type="modified residue" description="Phosphohistidine" evidence="14">
    <location>
        <position position="902"/>
    </location>
</feature>
<keyword evidence="10" id="KW-0067">ATP-binding</keyword>
<dbReference type="PRINTS" id="PR00344">
    <property type="entry name" value="BCTRLSENSOR"/>
</dbReference>
<evidence type="ECO:0000313" key="23">
    <source>
        <dbReference type="EMBL" id="GLP99590.1"/>
    </source>
</evidence>
<feature type="transmembrane region" description="Helical" evidence="16">
    <location>
        <begin position="120"/>
        <end position="141"/>
    </location>
</feature>
<dbReference type="PROSITE" id="PS50113">
    <property type="entry name" value="PAC"/>
    <property type="match status" value="2"/>
</dbReference>
<comment type="caution">
    <text evidence="16">Lacks conserved residue(s) required for the propagation of feature annotation.</text>
</comment>
<dbReference type="Pfam" id="PF02518">
    <property type="entry name" value="HATPase_c"/>
    <property type="match status" value="1"/>
</dbReference>
<evidence type="ECO:0000256" key="3">
    <source>
        <dbReference type="ARBA" id="ARBA00012438"/>
    </source>
</evidence>
<dbReference type="PROSITE" id="PS50112">
    <property type="entry name" value="PAS"/>
    <property type="match status" value="2"/>
</dbReference>
<dbReference type="CDD" id="cd16922">
    <property type="entry name" value="HATPase_EvgS-ArcB-TorS-like"/>
    <property type="match status" value="1"/>
</dbReference>
<evidence type="ECO:0000256" key="4">
    <source>
        <dbReference type="ARBA" id="ARBA00022475"/>
    </source>
</evidence>
<proteinExistence type="predicted"/>
<feature type="domain" description="PAS" evidence="19">
    <location>
        <begin position="196"/>
        <end position="250"/>
    </location>
</feature>
<evidence type="ECO:0000259" key="20">
    <source>
        <dbReference type="PROSITE" id="PS50113"/>
    </source>
</evidence>
<dbReference type="InterPro" id="IPR000014">
    <property type="entry name" value="PAS"/>
</dbReference>
<dbReference type="InterPro" id="IPR001610">
    <property type="entry name" value="PAC"/>
</dbReference>
<dbReference type="SMART" id="SM00448">
    <property type="entry name" value="REC"/>
    <property type="match status" value="1"/>
</dbReference>
<dbReference type="InterPro" id="IPR003661">
    <property type="entry name" value="HisK_dim/P_dom"/>
</dbReference>
<dbReference type="Gene3D" id="1.20.120.160">
    <property type="entry name" value="HPT domain"/>
    <property type="match status" value="1"/>
</dbReference>
<dbReference type="PROSITE" id="PS50110">
    <property type="entry name" value="RESPONSE_REGULATORY"/>
    <property type="match status" value="1"/>
</dbReference>
<dbReference type="Gene3D" id="3.30.450.20">
    <property type="entry name" value="PAS domain"/>
    <property type="match status" value="2"/>
</dbReference>
<evidence type="ECO:0000256" key="13">
    <source>
        <dbReference type="ARBA" id="ARBA00023136"/>
    </source>
</evidence>
<dbReference type="InterPro" id="IPR011006">
    <property type="entry name" value="CheY-like_superfamily"/>
</dbReference>
<dbReference type="SMART" id="SM00091">
    <property type="entry name" value="PAS"/>
    <property type="match status" value="2"/>
</dbReference>
<dbReference type="InterPro" id="IPR036890">
    <property type="entry name" value="HATPase_C_sf"/>
</dbReference>
<keyword evidence="7" id="KW-0808">Transferase</keyword>
<feature type="transmembrane region" description="Helical" evidence="16">
    <location>
        <begin position="162"/>
        <end position="181"/>
    </location>
</feature>
<evidence type="ECO:0000259" key="21">
    <source>
        <dbReference type="PROSITE" id="PS50894"/>
    </source>
</evidence>
<feature type="domain" description="PAC" evidence="20">
    <location>
        <begin position="402"/>
        <end position="453"/>
    </location>
</feature>
<dbReference type="SMART" id="SM00086">
    <property type="entry name" value="PAC"/>
    <property type="match status" value="2"/>
</dbReference>
<dbReference type="CDD" id="cd17546">
    <property type="entry name" value="REC_hyHK_CKI1_RcsC-like"/>
    <property type="match status" value="1"/>
</dbReference>
<evidence type="ECO:0000256" key="10">
    <source>
        <dbReference type="ARBA" id="ARBA00022840"/>
    </source>
</evidence>
<organism evidence="23 24">
    <name type="scientific">Methylophaga thalassica</name>
    <dbReference type="NCBI Taxonomy" id="40223"/>
    <lineage>
        <taxon>Bacteria</taxon>
        <taxon>Pseudomonadati</taxon>
        <taxon>Pseudomonadota</taxon>
        <taxon>Gammaproteobacteria</taxon>
        <taxon>Thiotrichales</taxon>
        <taxon>Piscirickettsiaceae</taxon>
        <taxon>Methylophaga</taxon>
    </lineage>
</organism>
<dbReference type="Pfam" id="PF01627">
    <property type="entry name" value="Hpt"/>
    <property type="match status" value="1"/>
</dbReference>
<evidence type="ECO:0000256" key="12">
    <source>
        <dbReference type="ARBA" id="ARBA00023012"/>
    </source>
</evidence>
<dbReference type="SUPFAM" id="SSF47384">
    <property type="entry name" value="Homodimeric domain of signal transducing histidine kinase"/>
    <property type="match status" value="1"/>
</dbReference>
<evidence type="ECO:0000256" key="9">
    <source>
        <dbReference type="ARBA" id="ARBA00022777"/>
    </source>
</evidence>
<feature type="domain" description="Response regulatory" evidence="18">
    <location>
        <begin position="709"/>
        <end position="828"/>
    </location>
</feature>
<keyword evidence="8 16" id="KW-0812">Transmembrane</keyword>
<feature type="transmembrane region" description="Helical" evidence="16">
    <location>
        <begin position="47"/>
        <end position="68"/>
    </location>
</feature>
<dbReference type="SUPFAM" id="SSF55874">
    <property type="entry name" value="ATPase domain of HSP90 chaperone/DNA topoisomerase II/histidine kinase"/>
    <property type="match status" value="1"/>
</dbReference>
<dbReference type="InterPro" id="IPR035965">
    <property type="entry name" value="PAS-like_dom_sf"/>
</dbReference>
<dbReference type="CDD" id="cd00082">
    <property type="entry name" value="HisKA"/>
    <property type="match status" value="1"/>
</dbReference>
<dbReference type="InterPro" id="IPR036641">
    <property type="entry name" value="HPT_dom_sf"/>
</dbReference>
<keyword evidence="6 15" id="KW-0597">Phosphoprotein</keyword>
<evidence type="ECO:0000259" key="18">
    <source>
        <dbReference type="PROSITE" id="PS50110"/>
    </source>
</evidence>
<keyword evidence="11 16" id="KW-1133">Transmembrane helix</keyword>
<keyword evidence="5" id="KW-0997">Cell inner membrane</keyword>
<reference evidence="23" key="2">
    <citation type="submission" date="2023-01" db="EMBL/GenBank/DDBJ databases">
        <title>Draft genome sequence of Methylophaga thalassica strain NBRC 102424.</title>
        <authorList>
            <person name="Sun Q."/>
            <person name="Mori K."/>
        </authorList>
    </citation>
    <scope>NUCLEOTIDE SEQUENCE</scope>
    <source>
        <strain evidence="23">NBRC 102424</strain>
    </source>
</reference>
<keyword evidence="24" id="KW-1185">Reference proteome</keyword>
<dbReference type="PROSITE" id="PS50924">
    <property type="entry name" value="MHYT"/>
    <property type="match status" value="1"/>
</dbReference>
<evidence type="ECO:0000259" key="22">
    <source>
        <dbReference type="PROSITE" id="PS50924"/>
    </source>
</evidence>
<dbReference type="InterPro" id="IPR013767">
    <property type="entry name" value="PAS_fold"/>
</dbReference>
<dbReference type="SUPFAM" id="SSF55785">
    <property type="entry name" value="PYP-like sensor domain (PAS domain)"/>
    <property type="match status" value="2"/>
</dbReference>
<dbReference type="SMART" id="SM00387">
    <property type="entry name" value="HATPase_c"/>
    <property type="match status" value="1"/>
</dbReference>
<evidence type="ECO:0000259" key="17">
    <source>
        <dbReference type="PROSITE" id="PS50109"/>
    </source>
</evidence>
<dbReference type="CDD" id="cd00088">
    <property type="entry name" value="HPT"/>
    <property type="match status" value="1"/>
</dbReference>
<name>A0ABQ5TXP5_9GAMM</name>
<reference evidence="23" key="1">
    <citation type="journal article" date="2014" name="Int. J. Syst. Evol. Microbiol.">
        <title>Complete genome of a new Firmicutes species belonging to the dominant human colonic microbiota ('Ruminococcus bicirculans') reveals two chromosomes and a selective capacity to utilize plant glucans.</title>
        <authorList>
            <consortium name="NISC Comparative Sequencing Program"/>
            <person name="Wegmann U."/>
            <person name="Louis P."/>
            <person name="Goesmann A."/>
            <person name="Henrissat B."/>
            <person name="Duncan S.H."/>
            <person name="Flint H.J."/>
        </authorList>
    </citation>
    <scope>NUCLEOTIDE SEQUENCE</scope>
    <source>
        <strain evidence="23">NBRC 102424</strain>
    </source>
</reference>
<sequence length="1047" mass="117392">MHFVGMLAYEMSEQATYNIPLTLISILPSLIASYITLRMLVNPAMTLWQLIISSLSVGAGIGMMHYVGMEAMEMDADLRYVPSWFFASIIVAVVLAFIALSARHYLTKFWKQHSVHLINIISALVMGLAISGMHYTGMAAARFIMSDDTLMPHRITEDHVQLSYVITSITLLLIALAITIASQLRYRQLLTEKTISELRLKTTLETAVDGIITIDEKGTIQDFNPSASAIFGWKNTEIIGRPFFVLVPDDAKHEYQEYLFNFHNTGKTQLTGQAREVFARHKDGHTFPIRLGVGRVEVKDVGSMFVGFATDISQRWEIEEKLRKSEEQYSSLIRNIPGASFRCLLDEHWSVIFVSDAIFDMTGWAAEDFYKKRIHLSELIHHDDVDLTNDAVQSALESKTSYSVEFRWKHRDGHYIWVFEKGSIIYENDQPVWIDGLILDITHRIEMEDDLRQAKERAELSAESKARFMANMSHEIRTPMNAIIGFSDLLLDAKDISGNNKKHLQTISQSARSLLHLLNDILDSAKLEKNKLELEESTFDLTRLIDSVISTLWLQAKNKNLYLNCSIPDDIHTTYLGDENRIRQVLYNIIGNAVKFTENGGVTVSVFPIAESTLRFTVEDTGIGMDEAILNTIFEPFAQADASMSRRFGGTGLGTTISKQLVDLMGGELNASSEAGIGSTFFFDLPLQKTDDIIDTTLENQSLSIPPKTVLIADDISQNLTLLSLLLERQNHTVITAVNGEDAFHQYITNKPDIILMDLQMPVMDGFTATRKIREYESAQRLQPIPVVALTASVLSEDRLQAANAGMNGFSHKPIDIQLLTAEMARVLGIEPDFISIAPEKHHIDENKFTQISTDKALTLWGSYSVYLAELARFIKEYSDVSKQLAELNETSNYSELKKLAHKLKGVSGNLGLMKIHQSTSLIENKSNNENKVEIAAEIAKLDKAFSTLSKEEKRIKASLADSDSDTTLTSPVLLGHDSVLALVDELIELSEHGELNEDKVDELVNGVEADLHRLALDIKKSVLDFDFLVAQKHLSAIKQHITKMNA</sequence>